<organism evidence="2">
    <name type="scientific">freshwater metagenome</name>
    <dbReference type="NCBI Taxonomy" id="449393"/>
    <lineage>
        <taxon>unclassified sequences</taxon>
        <taxon>metagenomes</taxon>
        <taxon>ecological metagenomes</taxon>
    </lineage>
</organism>
<feature type="transmembrane region" description="Helical" evidence="1">
    <location>
        <begin position="176"/>
        <end position="194"/>
    </location>
</feature>
<feature type="transmembrane region" description="Helical" evidence="1">
    <location>
        <begin position="75"/>
        <end position="98"/>
    </location>
</feature>
<feature type="transmembrane region" description="Helical" evidence="1">
    <location>
        <begin position="36"/>
        <end position="54"/>
    </location>
</feature>
<feature type="transmembrane region" description="Helical" evidence="1">
    <location>
        <begin position="132"/>
        <end position="155"/>
    </location>
</feature>
<protein>
    <submittedName>
        <fullName evidence="2">Unannotated protein</fullName>
    </submittedName>
</protein>
<dbReference type="EMBL" id="CAFBMX010000008">
    <property type="protein sequence ID" value="CAB4937962.1"/>
    <property type="molecule type" value="Genomic_DNA"/>
</dbReference>
<evidence type="ECO:0000313" key="2">
    <source>
        <dbReference type="EMBL" id="CAB4937962.1"/>
    </source>
</evidence>
<sequence length="236" mass="24967">MTASRQSTGAASARHSASFRDALGWELRKLVALSRTRWALACCVIVPVIAVVAVKGQQRPPKDSLFGRHIHDSGYAVPLLILGFAAQWAFPLLTALVAGDIFASEDHLGTWKTVLTRSVSRAQLFWAKTLTAVLFAVTVTALIAAVTIGASVLFVGRQDLRGLSGQIIPSGTALRLVIASWGTALAPMLGFMTITDTKGNDVPNPVFEFDVCFDPHSSNTPTGVVIPPPAAPPAAK</sequence>
<dbReference type="Pfam" id="PF12730">
    <property type="entry name" value="ABC2_membrane_4"/>
    <property type="match status" value="1"/>
</dbReference>
<proteinExistence type="predicted"/>
<accession>A0A6J7J645</accession>
<evidence type="ECO:0000256" key="1">
    <source>
        <dbReference type="SAM" id="Phobius"/>
    </source>
</evidence>
<gene>
    <name evidence="2" type="ORF">UFOPK3674_01614</name>
</gene>
<name>A0A6J7J645_9ZZZZ</name>
<keyword evidence="1" id="KW-0812">Transmembrane</keyword>
<reference evidence="2" key="1">
    <citation type="submission" date="2020-05" db="EMBL/GenBank/DDBJ databases">
        <authorList>
            <person name="Chiriac C."/>
            <person name="Salcher M."/>
            <person name="Ghai R."/>
            <person name="Kavagutti S V."/>
        </authorList>
    </citation>
    <scope>NUCLEOTIDE SEQUENCE</scope>
</reference>
<dbReference type="PANTHER" id="PTHR37305:SF1">
    <property type="entry name" value="MEMBRANE PROTEIN"/>
    <property type="match status" value="1"/>
</dbReference>
<dbReference type="PANTHER" id="PTHR37305">
    <property type="entry name" value="INTEGRAL MEMBRANE PROTEIN-RELATED"/>
    <property type="match status" value="1"/>
</dbReference>
<dbReference type="AlphaFoldDB" id="A0A6J7J645"/>
<keyword evidence="1" id="KW-0472">Membrane</keyword>
<keyword evidence="1" id="KW-1133">Transmembrane helix</keyword>